<feature type="transmembrane region" description="Helical" evidence="1">
    <location>
        <begin position="121"/>
        <end position="139"/>
    </location>
</feature>
<gene>
    <name evidence="2" type="ORF">EKG83_31270</name>
</gene>
<feature type="transmembrane region" description="Helical" evidence="1">
    <location>
        <begin position="94"/>
        <end position="115"/>
    </location>
</feature>
<accession>A0A5Q0H5K8</accession>
<keyword evidence="1" id="KW-0472">Membrane</keyword>
<proteinExistence type="predicted"/>
<keyword evidence="3" id="KW-1185">Reference proteome</keyword>
<dbReference type="KEGG" id="ssyi:EKG83_31270"/>
<evidence type="ECO:0000256" key="1">
    <source>
        <dbReference type="SAM" id="Phobius"/>
    </source>
</evidence>
<organism evidence="2 3">
    <name type="scientific">Saccharothrix syringae</name>
    <name type="common">Nocardiopsis syringae</name>
    <dbReference type="NCBI Taxonomy" id="103733"/>
    <lineage>
        <taxon>Bacteria</taxon>
        <taxon>Bacillati</taxon>
        <taxon>Actinomycetota</taxon>
        <taxon>Actinomycetes</taxon>
        <taxon>Pseudonocardiales</taxon>
        <taxon>Pseudonocardiaceae</taxon>
        <taxon>Saccharothrix</taxon>
    </lineage>
</organism>
<name>A0A5Q0H5K8_SACSY</name>
<keyword evidence="1" id="KW-0812">Transmembrane</keyword>
<reference evidence="3" key="1">
    <citation type="journal article" date="2021" name="Curr. Microbiol.">
        <title>Complete genome of nocamycin-producing strain Saccharothrix syringae NRRL B-16468 reveals the biosynthetic potential for secondary metabolites.</title>
        <authorList>
            <person name="Mo X."/>
            <person name="Yang S."/>
        </authorList>
    </citation>
    <scope>NUCLEOTIDE SEQUENCE [LARGE SCALE GENOMIC DNA]</scope>
    <source>
        <strain evidence="3">ATCC 51364 / DSM 43886 / JCM 6844 / KCTC 9398 / NBRC 14523 / NRRL B-16468 / INA 2240</strain>
    </source>
</reference>
<sequence length="220" mass="22575">MTPEDEAMVIGGPRRVAEVAVAALVQAGALEFDDYGGVRAARTGGATTRAQQHVLALARRPGPLGALVDATAAHVRVEPYIERGLLVTPRRWRVLTPVFWLGNAGAVGVLVATALGLPSPLVLPLLLTSLAAAAIAAYLRGPLAGEARAFHSALRRTPLASLPPLNQVARVGLAGGAAVTPGRRAVGELLGVPGPALASLAPGDRGRVGGWWKSWVSTPV</sequence>
<keyword evidence="1" id="KW-1133">Transmembrane helix</keyword>
<dbReference type="EMBL" id="CP034550">
    <property type="protein sequence ID" value="QFZ21273.1"/>
    <property type="molecule type" value="Genomic_DNA"/>
</dbReference>
<evidence type="ECO:0000313" key="3">
    <source>
        <dbReference type="Proteomes" id="UP000325787"/>
    </source>
</evidence>
<dbReference type="Proteomes" id="UP000325787">
    <property type="component" value="Chromosome"/>
</dbReference>
<dbReference type="AlphaFoldDB" id="A0A5Q0H5K8"/>
<evidence type="ECO:0000313" key="2">
    <source>
        <dbReference type="EMBL" id="QFZ21273.1"/>
    </source>
</evidence>
<evidence type="ECO:0008006" key="4">
    <source>
        <dbReference type="Google" id="ProtNLM"/>
    </source>
</evidence>
<protein>
    <recommendedName>
        <fullName evidence="4">TIGR04222 domain-containing membrane protein</fullName>
    </recommendedName>
</protein>
<dbReference type="RefSeq" id="WP_153278566.1">
    <property type="nucleotide sequence ID" value="NZ_CP034550.1"/>
</dbReference>